<dbReference type="Gramene" id="rna-AYBTSS11_LOCUS20634">
    <property type="protein sequence ID" value="CAJ1965044.1"/>
    <property type="gene ID" value="gene-AYBTSS11_LOCUS20634"/>
</dbReference>
<organism evidence="1 2">
    <name type="scientific">Sphenostylis stenocarpa</name>
    <dbReference type="NCBI Taxonomy" id="92480"/>
    <lineage>
        <taxon>Eukaryota</taxon>
        <taxon>Viridiplantae</taxon>
        <taxon>Streptophyta</taxon>
        <taxon>Embryophyta</taxon>
        <taxon>Tracheophyta</taxon>
        <taxon>Spermatophyta</taxon>
        <taxon>Magnoliopsida</taxon>
        <taxon>eudicotyledons</taxon>
        <taxon>Gunneridae</taxon>
        <taxon>Pentapetalae</taxon>
        <taxon>rosids</taxon>
        <taxon>fabids</taxon>
        <taxon>Fabales</taxon>
        <taxon>Fabaceae</taxon>
        <taxon>Papilionoideae</taxon>
        <taxon>50 kb inversion clade</taxon>
        <taxon>NPAAA clade</taxon>
        <taxon>indigoferoid/millettioid clade</taxon>
        <taxon>Phaseoleae</taxon>
        <taxon>Sphenostylis</taxon>
    </lineage>
</organism>
<evidence type="ECO:0000313" key="1">
    <source>
        <dbReference type="EMBL" id="CAJ1965044.1"/>
    </source>
</evidence>
<keyword evidence="2" id="KW-1185">Reference proteome</keyword>
<protein>
    <submittedName>
        <fullName evidence="1">Uncharacterized protein</fullName>
    </submittedName>
</protein>
<dbReference type="AlphaFoldDB" id="A0AA86SM13"/>
<sequence length="58" mass="6535">SLVDRGVWDAILNGPFVPKITENGVDVLKPISRWTVEESRKAQFDVRARNIISSRSNP</sequence>
<gene>
    <name evidence="1" type="ORF">AYBTSS11_LOCUS20634</name>
</gene>
<accession>A0AA86SM13</accession>
<feature type="non-terminal residue" evidence="1">
    <location>
        <position position="1"/>
    </location>
</feature>
<reference evidence="1" key="1">
    <citation type="submission" date="2023-10" db="EMBL/GenBank/DDBJ databases">
        <authorList>
            <person name="Domelevo Entfellner J.-B."/>
        </authorList>
    </citation>
    <scope>NUCLEOTIDE SEQUENCE</scope>
</reference>
<name>A0AA86SM13_9FABA</name>
<dbReference type="Proteomes" id="UP001189624">
    <property type="component" value="Chromosome 6"/>
</dbReference>
<evidence type="ECO:0000313" key="2">
    <source>
        <dbReference type="Proteomes" id="UP001189624"/>
    </source>
</evidence>
<proteinExistence type="predicted"/>
<dbReference type="EMBL" id="OY731403">
    <property type="protein sequence ID" value="CAJ1965044.1"/>
    <property type="molecule type" value="Genomic_DNA"/>
</dbReference>